<evidence type="ECO:0000256" key="6">
    <source>
        <dbReference type="SAM" id="MobiDB-lite"/>
    </source>
</evidence>
<feature type="region of interest" description="Disordered" evidence="6">
    <location>
        <begin position="249"/>
        <end position="286"/>
    </location>
</feature>
<dbReference type="Pfam" id="PF03221">
    <property type="entry name" value="HTH_Tnp_Tc5"/>
    <property type="match status" value="1"/>
</dbReference>
<dbReference type="SMART" id="SM00355">
    <property type="entry name" value="ZnF_C2H2"/>
    <property type="match status" value="3"/>
</dbReference>
<feature type="domain" description="C2H2-type" evidence="8">
    <location>
        <begin position="415"/>
        <end position="443"/>
    </location>
</feature>
<keyword evidence="3 5" id="KW-0539">Nucleus</keyword>
<dbReference type="PANTHER" id="PTHR11850">
    <property type="entry name" value="HOMEOBOX PROTEIN TRANSCRIPTION FACTORS"/>
    <property type="match status" value="1"/>
</dbReference>
<dbReference type="GO" id="GO:0008270">
    <property type="term" value="F:zinc ion binding"/>
    <property type="evidence" value="ECO:0007669"/>
    <property type="project" value="UniProtKB-KW"/>
</dbReference>
<reference evidence="10" key="1">
    <citation type="journal article" date="2019" name="Mol. Biol. Evol.">
        <title>Blast fungal genomes show frequent chromosomal changes, gene gains and losses, and effector gene turnover.</title>
        <authorList>
            <person name="Gomez Luciano L.B."/>
            <person name="Jason Tsai I."/>
            <person name="Chuma I."/>
            <person name="Tosa Y."/>
            <person name="Chen Y.H."/>
            <person name="Li J.Y."/>
            <person name="Li M.Y."/>
            <person name="Jade Lu M.Y."/>
            <person name="Nakayashiki H."/>
            <person name="Li W.H."/>
        </authorList>
    </citation>
    <scope>NUCLEOTIDE SEQUENCE</scope>
    <source>
        <strain evidence="10">NI907</strain>
    </source>
</reference>
<dbReference type="PROSITE" id="PS00028">
    <property type="entry name" value="ZINC_FINGER_C2H2_1"/>
    <property type="match status" value="1"/>
</dbReference>
<organism evidence="9 10">
    <name type="scientific">Pyricularia grisea</name>
    <name type="common">Crabgrass-specific blast fungus</name>
    <name type="synonym">Magnaporthe grisea</name>
    <dbReference type="NCBI Taxonomy" id="148305"/>
    <lineage>
        <taxon>Eukaryota</taxon>
        <taxon>Fungi</taxon>
        <taxon>Dikarya</taxon>
        <taxon>Ascomycota</taxon>
        <taxon>Pezizomycotina</taxon>
        <taxon>Sordariomycetes</taxon>
        <taxon>Sordariomycetidae</taxon>
        <taxon>Magnaporthales</taxon>
        <taxon>Pyriculariaceae</taxon>
        <taxon>Pyricularia</taxon>
    </lineage>
</organism>
<keyword evidence="1 5" id="KW-0238">DNA-binding</keyword>
<name>A0A6P8B8X6_PYRGI</name>
<feature type="region of interest" description="Disordered" evidence="6">
    <location>
        <begin position="322"/>
        <end position="406"/>
    </location>
</feature>
<keyword evidence="4" id="KW-0479">Metal-binding</keyword>
<dbReference type="SUPFAM" id="SSF46689">
    <property type="entry name" value="Homeodomain-like"/>
    <property type="match status" value="1"/>
</dbReference>
<dbReference type="AlphaFoldDB" id="A0A6P8B8X6"/>
<sequence>MPVVPEEDEHSMDSNFDDFINWDNAEPTLANVASSMDFVPTTADGTLGQLNGLDLDSPFLNFPHLGADNNALFDNELLESSLGQSHLDFRDHFTDPCLHCKTNGYDCKRIREGTHKDCCTSCVALSMDCSLVSTETPSRSGSSWSLFGPRSVGDSQKQVEGACSGTTESASPETPEQKADTRARSIGSGSAKVGARLSKDSVKVLKAWFANHSKHPYPTEEEKESLQRLTQLTKVQITNWLANYRRRNKMARPRSTSPSVRNFTLGGMDIPQRRATPAPMDRRLRPSHYENMNPLERWKNSPPENEPASVNDIARAVSSASTAVSSGFETPRSFNLTDDSRSLGHGSSVSSLGTSRTSQSSAAGSFASAYSHGSRNSLGSFGSLDRGRRRRRRRALPTMSNQPTRSLLTQPANTYQCTFCPQTFKAKYDWQRHEKSLHISLESWVCAPKGAKAFNPETSRIECVFCSEPNPTQDHLETHNYSVCQEKVLSERTFYRKDHLRQHLRLVHNTKFMNWAMSKWEQKHDELESICGFCGLRMTTWTARVEHLAAHFKAGSSMAEWKGDWGFSPSVLDKVQNAIPPYMIHEERISPWPYIATHPMPESPIHAYELLKTELVYWTQGSREQHSTFTDDELVHEACRVIFGAEVLSRKGIASAPSWLRDVIMSNEKITQQARHSPIRSGADSHVSILRINGKDNIFEACPLEHKLLEYVNSRTLLGLTPTDGELQLECCRILGHFEETSSSPSDLVGNLLVRLVMGSKSWLADFRRRARLPRSEEMIDEDRRPTDGRSLDSSIHSFSRLERELAQHVRSQRAKGIEPDGPDLQRTARIIIYGNDDGWNQTAADSPEWLGAFRERMQEAGSRAVLKLDDPLHHLFDPDAEMIALQNALATQESNTGSPKNAVTTTETAPNASPVGRCARSVPFFIHDLNCYKRLKRELGRWSASVMSPNNPNQHVPSDAELQHQARWILYDDDDPWNVTAADNFEWLQRFKRDHKIISDDSGPGLPDSVGWHLNQGGTGFAPPYAYPAAAIEGTGGCGSGEGTVEIPVRVGAKPFQADQRAVDSYLQGFKTRYPRPPAVFCSRELEGGLTEFVQSQQVTTGAPPSDEMLRAKAREILGTETTPADDAVLLERFKAIFQPNNAAIDTSGTELDFSLMPGMQVPLPEVDATFAMQAAEMTDNAFDGSMMTYDFGTQDTMDLVQSPSQLFDM</sequence>
<dbReference type="GO" id="GO:0003677">
    <property type="term" value="F:DNA binding"/>
    <property type="evidence" value="ECO:0007669"/>
    <property type="project" value="UniProtKB-UniRule"/>
</dbReference>
<reference evidence="10" key="2">
    <citation type="submission" date="2019-10" db="EMBL/GenBank/DDBJ databases">
        <authorList>
            <consortium name="NCBI Genome Project"/>
        </authorList>
    </citation>
    <scope>NUCLEOTIDE SEQUENCE</scope>
    <source>
        <strain evidence="10">NI907</strain>
    </source>
</reference>
<gene>
    <name evidence="10" type="ORF">PgNI_03762</name>
</gene>
<feature type="region of interest" description="Disordered" evidence="6">
    <location>
        <begin position="134"/>
        <end position="192"/>
    </location>
</feature>
<keyword evidence="4" id="KW-0862">Zinc</keyword>
<dbReference type="SMART" id="SM00389">
    <property type="entry name" value="HOX"/>
    <property type="match status" value="1"/>
</dbReference>
<proteinExistence type="predicted"/>
<dbReference type="Pfam" id="PF05920">
    <property type="entry name" value="Homeobox_KN"/>
    <property type="match status" value="1"/>
</dbReference>
<evidence type="ECO:0000256" key="2">
    <source>
        <dbReference type="ARBA" id="ARBA00023155"/>
    </source>
</evidence>
<dbReference type="InterPro" id="IPR013087">
    <property type="entry name" value="Znf_C2H2_type"/>
</dbReference>
<evidence type="ECO:0000313" key="9">
    <source>
        <dbReference type="Proteomes" id="UP000515153"/>
    </source>
</evidence>
<evidence type="ECO:0000313" key="10">
    <source>
        <dbReference type="RefSeq" id="XP_030983454.1"/>
    </source>
</evidence>
<evidence type="ECO:0000256" key="1">
    <source>
        <dbReference type="ARBA" id="ARBA00023125"/>
    </source>
</evidence>
<dbReference type="PROSITE" id="PS50071">
    <property type="entry name" value="HOMEOBOX_2"/>
    <property type="match status" value="1"/>
</dbReference>
<feature type="domain" description="Homeobox" evidence="7">
    <location>
        <begin position="188"/>
        <end position="251"/>
    </location>
</feature>
<keyword evidence="2 5" id="KW-0371">Homeobox</keyword>
<dbReference type="InterPro" id="IPR001356">
    <property type="entry name" value="HD"/>
</dbReference>
<dbReference type="InterPro" id="IPR006600">
    <property type="entry name" value="HTH_CenpB_DNA-bd_dom"/>
</dbReference>
<reference evidence="10" key="3">
    <citation type="submission" date="2025-08" db="UniProtKB">
        <authorList>
            <consortium name="RefSeq"/>
        </authorList>
    </citation>
    <scope>IDENTIFICATION</scope>
    <source>
        <strain evidence="10">NI907</strain>
    </source>
</reference>
<feature type="compositionally biased region" description="Low complexity" evidence="6">
    <location>
        <begin position="343"/>
        <end position="374"/>
    </location>
</feature>
<dbReference type="OrthoDB" id="10056939at2759"/>
<dbReference type="GO" id="GO:0006355">
    <property type="term" value="P:regulation of DNA-templated transcription"/>
    <property type="evidence" value="ECO:0007669"/>
    <property type="project" value="InterPro"/>
</dbReference>
<dbReference type="RefSeq" id="XP_030983454.1">
    <property type="nucleotide sequence ID" value="XM_031123815.1"/>
</dbReference>
<protein>
    <submittedName>
        <fullName evidence="10">Uncharacterized protein</fullName>
    </submittedName>
</protein>
<keyword evidence="4" id="KW-0863">Zinc-finger</keyword>
<evidence type="ECO:0000256" key="3">
    <source>
        <dbReference type="ARBA" id="ARBA00023242"/>
    </source>
</evidence>
<evidence type="ECO:0000256" key="5">
    <source>
        <dbReference type="PROSITE-ProRule" id="PRU00108"/>
    </source>
</evidence>
<dbReference type="GO" id="GO:0005634">
    <property type="term" value="C:nucleus"/>
    <property type="evidence" value="ECO:0007669"/>
    <property type="project" value="UniProtKB-SubCell"/>
</dbReference>
<evidence type="ECO:0000256" key="4">
    <source>
        <dbReference type="PROSITE-ProRule" id="PRU00042"/>
    </source>
</evidence>
<dbReference type="Gene3D" id="1.10.10.60">
    <property type="entry name" value="Homeodomain-like"/>
    <property type="match status" value="1"/>
</dbReference>
<feature type="region of interest" description="Disordered" evidence="6">
    <location>
        <begin position="893"/>
        <end position="915"/>
    </location>
</feature>
<accession>A0A6P8B8X6</accession>
<dbReference type="GeneID" id="41958724"/>
<keyword evidence="9" id="KW-1185">Reference proteome</keyword>
<dbReference type="InterPro" id="IPR009057">
    <property type="entry name" value="Homeodomain-like_sf"/>
</dbReference>
<dbReference type="InterPro" id="IPR050224">
    <property type="entry name" value="TALE_homeobox"/>
</dbReference>
<comment type="subcellular location">
    <subcellularLocation>
        <location evidence="5">Nucleus</location>
    </subcellularLocation>
</comment>
<evidence type="ECO:0000259" key="8">
    <source>
        <dbReference type="PROSITE" id="PS50157"/>
    </source>
</evidence>
<dbReference type="KEGG" id="pgri:PgNI_03762"/>
<dbReference type="Proteomes" id="UP000515153">
    <property type="component" value="Unplaced"/>
</dbReference>
<feature type="compositionally biased region" description="Polar residues" evidence="6">
    <location>
        <begin position="153"/>
        <end position="174"/>
    </location>
</feature>
<dbReference type="InterPro" id="IPR008422">
    <property type="entry name" value="KN_HD"/>
</dbReference>
<evidence type="ECO:0000259" key="7">
    <source>
        <dbReference type="PROSITE" id="PS50071"/>
    </source>
</evidence>
<feature type="compositionally biased region" description="Polar residues" evidence="6">
    <location>
        <begin position="134"/>
        <end position="145"/>
    </location>
</feature>
<dbReference type="PROSITE" id="PS50157">
    <property type="entry name" value="ZINC_FINGER_C2H2_2"/>
    <property type="match status" value="1"/>
</dbReference>
<dbReference type="CDD" id="cd00086">
    <property type="entry name" value="homeodomain"/>
    <property type="match status" value="1"/>
</dbReference>
<feature type="compositionally biased region" description="Polar residues" evidence="6">
    <location>
        <begin position="893"/>
        <end position="912"/>
    </location>
</feature>
<feature type="DNA-binding region" description="Homeobox" evidence="5">
    <location>
        <begin position="190"/>
        <end position="252"/>
    </location>
</feature>